<keyword evidence="3" id="KW-1185">Reference proteome</keyword>
<sequence length="146" mass="15296">MKKLGLAKDVFIPTADLRLQRGTRTTQHESVPSLESNALPSFDVDRPSDSISDSNSLSNTIPTSVPETAGSSSNTRATPSSYMVNSDEDEASEPSGSSIDTIANAASTLSSLTIDPSLKLEISISVEANIDPSPTSALFRSTASFS</sequence>
<proteinExistence type="predicted"/>
<organism evidence="2 3">
    <name type="scientific">Sclerotinia borealis (strain F-4128)</name>
    <dbReference type="NCBI Taxonomy" id="1432307"/>
    <lineage>
        <taxon>Eukaryota</taxon>
        <taxon>Fungi</taxon>
        <taxon>Dikarya</taxon>
        <taxon>Ascomycota</taxon>
        <taxon>Pezizomycotina</taxon>
        <taxon>Leotiomycetes</taxon>
        <taxon>Helotiales</taxon>
        <taxon>Sclerotiniaceae</taxon>
        <taxon>Sclerotinia</taxon>
    </lineage>
</organism>
<feature type="compositionally biased region" description="Low complexity" evidence="1">
    <location>
        <begin position="49"/>
        <end position="59"/>
    </location>
</feature>
<evidence type="ECO:0000256" key="1">
    <source>
        <dbReference type="SAM" id="MobiDB-lite"/>
    </source>
</evidence>
<name>W9C866_SCLBF</name>
<dbReference type="AlphaFoldDB" id="W9C866"/>
<feature type="compositionally biased region" description="Polar residues" evidence="1">
    <location>
        <begin position="22"/>
        <end position="39"/>
    </location>
</feature>
<gene>
    <name evidence="2" type="ORF">SBOR_7576</name>
</gene>
<evidence type="ECO:0000313" key="2">
    <source>
        <dbReference type="EMBL" id="ESZ92046.1"/>
    </source>
</evidence>
<feature type="compositionally biased region" description="Polar residues" evidence="1">
    <location>
        <begin position="60"/>
        <end position="84"/>
    </location>
</feature>
<dbReference type="Proteomes" id="UP000019487">
    <property type="component" value="Unassembled WGS sequence"/>
</dbReference>
<evidence type="ECO:0000313" key="3">
    <source>
        <dbReference type="Proteomes" id="UP000019487"/>
    </source>
</evidence>
<feature type="region of interest" description="Disordered" evidence="1">
    <location>
        <begin position="15"/>
        <end position="99"/>
    </location>
</feature>
<comment type="caution">
    <text evidence="2">The sequence shown here is derived from an EMBL/GenBank/DDBJ whole genome shotgun (WGS) entry which is preliminary data.</text>
</comment>
<protein>
    <submittedName>
        <fullName evidence="2">Uncharacterized protein</fullName>
    </submittedName>
</protein>
<dbReference type="HOGENOM" id="CLU_1778559_0_0_1"/>
<dbReference type="EMBL" id="AYSA01000429">
    <property type="protein sequence ID" value="ESZ92046.1"/>
    <property type="molecule type" value="Genomic_DNA"/>
</dbReference>
<accession>W9C866</accession>
<reference evidence="2 3" key="1">
    <citation type="journal article" date="2014" name="Genome Announc.">
        <title>Draft genome sequence of Sclerotinia borealis, a psychrophilic plant pathogenic fungus.</title>
        <authorList>
            <person name="Mardanov A.V."/>
            <person name="Beletsky A.V."/>
            <person name="Kadnikov V.V."/>
            <person name="Ignatov A.N."/>
            <person name="Ravin N.V."/>
        </authorList>
    </citation>
    <scope>NUCLEOTIDE SEQUENCE [LARGE SCALE GENOMIC DNA]</scope>
    <source>
        <strain evidence="3">F-4157</strain>
    </source>
</reference>